<keyword evidence="3" id="KW-0645">Protease</keyword>
<dbReference type="Proteomes" id="UP000223913">
    <property type="component" value="Unassembled WGS sequence"/>
</dbReference>
<keyword evidence="3" id="KW-0121">Carboxypeptidase</keyword>
<proteinExistence type="predicted"/>
<protein>
    <submittedName>
        <fullName evidence="3">Zinc carboxypeptidase</fullName>
    </submittedName>
</protein>
<name>A0A2D0NI03_FLAN2</name>
<dbReference type="SUPFAM" id="SSF52317">
    <property type="entry name" value="Class I glutamine amidotransferase-like"/>
    <property type="match status" value="1"/>
</dbReference>
<dbReference type="GO" id="GO:0004181">
    <property type="term" value="F:metallocarboxypeptidase activity"/>
    <property type="evidence" value="ECO:0007669"/>
    <property type="project" value="InterPro"/>
</dbReference>
<comment type="caution">
    <text evidence="3">The sequence shown here is derived from an EMBL/GenBank/DDBJ whole genome shotgun (WGS) entry which is preliminary data.</text>
</comment>
<keyword evidence="3" id="KW-0378">Hydrolase</keyword>
<accession>A0A2D0NI03</accession>
<dbReference type="Gene3D" id="3.40.630.10">
    <property type="entry name" value="Zn peptidases"/>
    <property type="match status" value="1"/>
</dbReference>
<gene>
    <name evidence="3" type="ORF">CRP01_03265</name>
</gene>
<evidence type="ECO:0000313" key="4">
    <source>
        <dbReference type="Proteomes" id="UP000223913"/>
    </source>
</evidence>
<sequence>MQKNILGLLFFALLLPLAGSAQLQSPDDFLPHRLGETFTPHHLLVDYFQHVAANSDRIQLTQYGMTNEKRPLLHAFVSTPENLARLDAIRENNLRRAGVLEGTPDPDLDIAIVWLSFSVHGNEAAGSEASMGVVYDLANPANSETGNWLENTVVILDPSLNPDGYSRYTHWQRGVANLIPNPNPSVREHLEPWPGGRVNHYLFDLNRDWAWQTQVESQQRLKVYQQWLPQIHADLHEQYYDSPYYFAPAARPYHKYITDWQADFQVEIGKNHAKYFDKNGWLYFTKEVFDLFYPSYGDTYPTFTGAIGMTYEQGGHSRGGRAIIAPNRDTLTLLDRVTHHRTTALSTVEVASVNSERLLNNYTSYYQESQRNPKGKYRTYIIKGDNPQGKLKAFTELLDKNGIRYGRASGTSVSAYNYQNGSNGNISVADGDLIISAYQPLSTLTQVLMDPTAELEDSLTYDITSWSLPYAYGLEAYATTQRLSVSGDFTFPDTENARSTVEDGAYAYLASWASMKDASFLADLLRRDLLVRYASSPFAIEGESYPAGTLVITRSDNRKKQDFVAIVRKIAGEHGISLTSIQTGFSDQGQDLGSDAMRIVEPPKIAVLSGEGTSANGFGQVWYYFEQRLGYPIGIYDADNIGRIDLNDYNTLVMPEGRYRLSESNLKEIQDWVSGGGRLIALGYANSALAGKSGFNLSEFATDKDEKDADQADEKATLDSRYDDYAGAARRRISRSLPGAIFKLKMDETHPLAFGLSDEYFSLKTSTLHYAPMKNSWNVGVIGENPMVSGFVGAQALEQMKNTVVYGVQERGGGSIVYLVDNPLFRGFWENGLFLFSNALFLR</sequence>
<dbReference type="InterPro" id="IPR000834">
    <property type="entry name" value="Peptidase_M14"/>
</dbReference>
<evidence type="ECO:0000256" key="1">
    <source>
        <dbReference type="SAM" id="SignalP"/>
    </source>
</evidence>
<evidence type="ECO:0000259" key="2">
    <source>
        <dbReference type="SMART" id="SM00631"/>
    </source>
</evidence>
<dbReference type="SMART" id="SM00631">
    <property type="entry name" value="Zn_pept"/>
    <property type="match status" value="1"/>
</dbReference>
<dbReference type="Gene3D" id="3.40.50.880">
    <property type="match status" value="1"/>
</dbReference>
<dbReference type="OrthoDB" id="9758209at2"/>
<feature type="signal peptide" evidence="1">
    <location>
        <begin position="1"/>
        <end position="23"/>
    </location>
</feature>
<evidence type="ECO:0000313" key="3">
    <source>
        <dbReference type="EMBL" id="PHN08048.1"/>
    </source>
</evidence>
<dbReference type="Pfam" id="PF00246">
    <property type="entry name" value="Peptidase_M14"/>
    <property type="match status" value="1"/>
</dbReference>
<feature type="chain" id="PRO_5013175112" evidence="1">
    <location>
        <begin position="24"/>
        <end position="843"/>
    </location>
</feature>
<dbReference type="SUPFAM" id="SSF53187">
    <property type="entry name" value="Zn-dependent exopeptidases"/>
    <property type="match status" value="1"/>
</dbReference>
<reference evidence="3 4" key="1">
    <citation type="submission" date="2017-10" db="EMBL/GenBank/DDBJ databases">
        <title>The draft genome sequence of Lewinella nigricans NBRC 102662.</title>
        <authorList>
            <person name="Wang K."/>
        </authorList>
    </citation>
    <scope>NUCLEOTIDE SEQUENCE [LARGE SCALE GENOMIC DNA]</scope>
    <source>
        <strain evidence="3 4">NBRC 102662</strain>
    </source>
</reference>
<dbReference type="RefSeq" id="WP_099148567.1">
    <property type="nucleotide sequence ID" value="NZ_PDUD01000003.1"/>
</dbReference>
<feature type="domain" description="Peptidase M14" evidence="2">
    <location>
        <begin position="38"/>
        <end position="364"/>
    </location>
</feature>
<dbReference type="GO" id="GO:0008270">
    <property type="term" value="F:zinc ion binding"/>
    <property type="evidence" value="ECO:0007669"/>
    <property type="project" value="InterPro"/>
</dbReference>
<organism evidence="3 4">
    <name type="scientific">Flavilitoribacter nigricans (strain ATCC 23147 / DSM 23189 / NBRC 102662 / NCIMB 1420 / SS-2)</name>
    <name type="common">Lewinella nigricans</name>
    <dbReference type="NCBI Taxonomy" id="1122177"/>
    <lineage>
        <taxon>Bacteria</taxon>
        <taxon>Pseudomonadati</taxon>
        <taxon>Bacteroidota</taxon>
        <taxon>Saprospiria</taxon>
        <taxon>Saprospirales</taxon>
        <taxon>Lewinellaceae</taxon>
        <taxon>Flavilitoribacter</taxon>
    </lineage>
</organism>
<dbReference type="GO" id="GO:0006508">
    <property type="term" value="P:proteolysis"/>
    <property type="evidence" value="ECO:0007669"/>
    <property type="project" value="InterPro"/>
</dbReference>
<dbReference type="AlphaFoldDB" id="A0A2D0NI03"/>
<keyword evidence="4" id="KW-1185">Reference proteome</keyword>
<dbReference type="EMBL" id="PDUD01000003">
    <property type="protein sequence ID" value="PHN08048.1"/>
    <property type="molecule type" value="Genomic_DNA"/>
</dbReference>
<dbReference type="InterPro" id="IPR029062">
    <property type="entry name" value="Class_I_gatase-like"/>
</dbReference>
<keyword evidence="1" id="KW-0732">Signal</keyword>